<gene>
    <name evidence="2" type="ORF">S7711_09152</name>
</gene>
<dbReference type="Gene3D" id="3.40.50.1820">
    <property type="entry name" value="alpha/beta hydrolase"/>
    <property type="match status" value="1"/>
</dbReference>
<dbReference type="OrthoDB" id="10249433at2759"/>
<feature type="domain" description="Serine aminopeptidase S33" evidence="1">
    <location>
        <begin position="27"/>
        <end position="272"/>
    </location>
</feature>
<name>A0A084AHP1_STACB</name>
<dbReference type="EMBL" id="KL648725">
    <property type="protein sequence ID" value="KEY64820.1"/>
    <property type="molecule type" value="Genomic_DNA"/>
</dbReference>
<proteinExistence type="predicted"/>
<protein>
    <recommendedName>
        <fullName evidence="1">Serine aminopeptidase S33 domain-containing protein</fullName>
    </recommendedName>
</protein>
<evidence type="ECO:0000313" key="3">
    <source>
        <dbReference type="Proteomes" id="UP000028045"/>
    </source>
</evidence>
<dbReference type="SUPFAM" id="SSF53474">
    <property type="entry name" value="alpha/beta-Hydrolases"/>
    <property type="match status" value="1"/>
</dbReference>
<dbReference type="HOGENOM" id="CLU_026209_5_1_1"/>
<reference evidence="2 3" key="1">
    <citation type="journal article" date="2014" name="BMC Genomics">
        <title>Comparative genome sequencing reveals chemotype-specific gene clusters in the toxigenic black mold Stachybotrys.</title>
        <authorList>
            <person name="Semeiks J."/>
            <person name="Borek D."/>
            <person name="Otwinowski Z."/>
            <person name="Grishin N.V."/>
        </authorList>
    </citation>
    <scope>NUCLEOTIDE SEQUENCE [LARGE SCALE GENOMIC DNA]</scope>
    <source>
        <strain evidence="3">CBS 109288 / IBT 7711</strain>
    </source>
</reference>
<sequence>METITSEGTFECDGASLYTKTWTPSGSVRAKLIFVHGYSEHINRYNDFFPLLAAHGIQVLAWDQRGWGRSVTKPADKGLTGTTARVVADIAAFIKPHLPSDVPVFVMGHSMGGGEVLTLAGDAQYKDLVSQIRGWIVETPFIGFTPEEEPGFLKVFLGRLVGRVLPKHQLYQEVPAEIVTRDAAVAESIRQDALCHNTGTLEGLASMLDRTAALTAGQVILGKHVQSLLFAHATSDRVCSFPKAQAWYDLQTVGDKTAKVYADAYHQLHTDPVRDEFVKDLTDWILKRSEGGKGERSAPPESKL</sequence>
<dbReference type="AlphaFoldDB" id="A0A084AHP1"/>
<dbReference type="Pfam" id="PF12146">
    <property type="entry name" value="Hydrolase_4"/>
    <property type="match status" value="1"/>
</dbReference>
<dbReference type="InterPro" id="IPR029058">
    <property type="entry name" value="AB_hydrolase_fold"/>
</dbReference>
<dbReference type="InterPro" id="IPR022742">
    <property type="entry name" value="Hydrolase_4"/>
</dbReference>
<evidence type="ECO:0000259" key="1">
    <source>
        <dbReference type="Pfam" id="PF12146"/>
    </source>
</evidence>
<keyword evidence="3" id="KW-1185">Reference proteome</keyword>
<evidence type="ECO:0000313" key="2">
    <source>
        <dbReference type="EMBL" id="KEY64820.1"/>
    </source>
</evidence>
<dbReference type="PANTHER" id="PTHR11614">
    <property type="entry name" value="PHOSPHOLIPASE-RELATED"/>
    <property type="match status" value="1"/>
</dbReference>
<dbReference type="InterPro" id="IPR051044">
    <property type="entry name" value="MAG_DAG_Lipase"/>
</dbReference>
<dbReference type="Proteomes" id="UP000028045">
    <property type="component" value="Unassembled WGS sequence"/>
</dbReference>
<organism evidence="2 3">
    <name type="scientific">Stachybotrys chartarum (strain CBS 109288 / IBT 7711)</name>
    <name type="common">Toxic black mold</name>
    <name type="synonym">Stilbospora chartarum</name>
    <dbReference type="NCBI Taxonomy" id="1280523"/>
    <lineage>
        <taxon>Eukaryota</taxon>
        <taxon>Fungi</taxon>
        <taxon>Dikarya</taxon>
        <taxon>Ascomycota</taxon>
        <taxon>Pezizomycotina</taxon>
        <taxon>Sordariomycetes</taxon>
        <taxon>Hypocreomycetidae</taxon>
        <taxon>Hypocreales</taxon>
        <taxon>Stachybotryaceae</taxon>
        <taxon>Stachybotrys</taxon>
    </lineage>
</organism>
<accession>A0A084AHP1</accession>